<feature type="transmembrane region" description="Helical" evidence="2">
    <location>
        <begin position="509"/>
        <end position="529"/>
    </location>
</feature>
<keyword evidence="2" id="KW-0472">Membrane</keyword>
<dbReference type="InterPro" id="IPR046623">
    <property type="entry name" value="DUF6536"/>
</dbReference>
<feature type="transmembrane region" description="Helical" evidence="2">
    <location>
        <begin position="672"/>
        <end position="694"/>
    </location>
</feature>
<evidence type="ECO:0000313" key="4">
    <source>
        <dbReference type="EMBL" id="KAK8044795.1"/>
    </source>
</evidence>
<dbReference type="PANTHER" id="PTHR35395">
    <property type="entry name" value="DUF6536 DOMAIN-CONTAINING PROTEIN"/>
    <property type="match status" value="1"/>
</dbReference>
<dbReference type="EMBL" id="JAQQWK010000003">
    <property type="protein sequence ID" value="KAK8044795.1"/>
    <property type="molecule type" value="Genomic_DNA"/>
</dbReference>
<sequence>MGAFGIFSSEGWRRSGAYNILLAATCGLVLLVCFCISWAKPQQFPLLLSTTLIHRGRCRDTGKLNIILHLALNIISTGILSSSNFFMQIVTSPSRPEIDEAHTYLRSLDIGLQSLRNLSFLSHFKQCCWVLLLLSTIPIHLLFNSAIFEARVRSGSWNLTIATEEFVHGGRYWLPGASLTPSGASSPAQSVLATNTYWGPIYGVPYGAQGDESMVDGYGIGVNKDDYWNSTGNIRNAVRDISGAASMWDILDAEQCMGEYRADRARTNYKSLVIVVDTGTPEPSGWRRTDVYEFDPATNLSKVWDAKVPPTEINTLWNWALCCETTDTGLYYNTCARLLGMDRVDPLGTEIVAEVKPISFIDDGLNGATASMETAMGYQAKLRALEIRHCLAEPMEGCQVRVYNVLILIVFICAMVKVVTSSILVWRLEHTPLVTPGDAIESFISSPDPITCGVSTLSIRDSQSLEFSPRTHYTELEGNGISFSIQPRRYHGHSRKLRHAASPRIWVQAYYPTSLALLVLAIITGFLVYDLARDPSYGPSESSRTLSIGGLRNPIEALLFANLPQLILSLCYLSINNLYTQLQAEQEWNSYAQSYKPLRVSYPKAGQISTYRLQLPYKYSIPLISTSTLLHWLVSNSLYLLVVDGEPGVKDTLGVMKSIFGVSESAAVALGYSPMAITITCFVGYLFAASPFIFRCRRLKSQMVLGGTNSLVLSAACHVPQPWQSSDQSSLANDSRGQGPDDNKYLKEVSRGKVRWGAMELPPHMADMVTMDTNEPVFHLGFAGEDHHVREPRKGELYV</sequence>
<dbReference type="Proteomes" id="UP001444661">
    <property type="component" value="Unassembled WGS sequence"/>
</dbReference>
<name>A0ABR1TFU9_9PEZI</name>
<comment type="caution">
    <text evidence="4">The sequence shown here is derived from an EMBL/GenBank/DDBJ whole genome shotgun (WGS) entry which is preliminary data.</text>
</comment>
<reference evidence="4 5" key="1">
    <citation type="submission" date="2023-01" db="EMBL/GenBank/DDBJ databases">
        <title>Analysis of 21 Apiospora genomes using comparative genomics revels a genus with tremendous synthesis potential of carbohydrate active enzymes and secondary metabolites.</title>
        <authorList>
            <person name="Sorensen T."/>
        </authorList>
    </citation>
    <scope>NUCLEOTIDE SEQUENCE [LARGE SCALE GENOMIC DNA]</scope>
    <source>
        <strain evidence="4 5">CBS 33761</strain>
    </source>
</reference>
<feature type="transmembrane region" description="Helical" evidence="2">
    <location>
        <begin position="123"/>
        <end position="143"/>
    </location>
</feature>
<feature type="transmembrane region" description="Helical" evidence="2">
    <location>
        <begin position="64"/>
        <end position="87"/>
    </location>
</feature>
<evidence type="ECO:0000256" key="1">
    <source>
        <dbReference type="SAM" id="MobiDB-lite"/>
    </source>
</evidence>
<feature type="transmembrane region" description="Helical" evidence="2">
    <location>
        <begin position="20"/>
        <end position="39"/>
    </location>
</feature>
<protein>
    <recommendedName>
        <fullName evidence="3">DUF6536 domain-containing protein</fullName>
    </recommendedName>
</protein>
<keyword evidence="2" id="KW-0812">Transmembrane</keyword>
<organism evidence="4 5">
    <name type="scientific">Apiospora rasikravindrae</name>
    <dbReference type="NCBI Taxonomy" id="990691"/>
    <lineage>
        <taxon>Eukaryota</taxon>
        <taxon>Fungi</taxon>
        <taxon>Dikarya</taxon>
        <taxon>Ascomycota</taxon>
        <taxon>Pezizomycotina</taxon>
        <taxon>Sordariomycetes</taxon>
        <taxon>Xylariomycetidae</taxon>
        <taxon>Amphisphaeriales</taxon>
        <taxon>Apiosporaceae</taxon>
        <taxon>Apiospora</taxon>
    </lineage>
</organism>
<proteinExistence type="predicted"/>
<keyword evidence="5" id="KW-1185">Reference proteome</keyword>
<feature type="compositionally biased region" description="Polar residues" evidence="1">
    <location>
        <begin position="722"/>
        <end position="736"/>
    </location>
</feature>
<feature type="region of interest" description="Disordered" evidence="1">
    <location>
        <begin position="722"/>
        <end position="745"/>
    </location>
</feature>
<gene>
    <name evidence="4" type="ORF">PG993_004819</name>
</gene>
<evidence type="ECO:0000313" key="5">
    <source>
        <dbReference type="Proteomes" id="UP001444661"/>
    </source>
</evidence>
<dbReference type="PANTHER" id="PTHR35395:SF1">
    <property type="entry name" value="DUF6536 DOMAIN-CONTAINING PROTEIN"/>
    <property type="match status" value="1"/>
</dbReference>
<dbReference type="Pfam" id="PF20163">
    <property type="entry name" value="DUF6536"/>
    <property type="match status" value="1"/>
</dbReference>
<accession>A0ABR1TFU9</accession>
<evidence type="ECO:0000259" key="3">
    <source>
        <dbReference type="Pfam" id="PF20163"/>
    </source>
</evidence>
<keyword evidence="2" id="KW-1133">Transmembrane helix</keyword>
<feature type="domain" description="DUF6536" evidence="3">
    <location>
        <begin position="12"/>
        <end position="167"/>
    </location>
</feature>
<feature type="transmembrane region" description="Helical" evidence="2">
    <location>
        <begin position="621"/>
        <end position="642"/>
    </location>
</feature>
<evidence type="ECO:0000256" key="2">
    <source>
        <dbReference type="SAM" id="Phobius"/>
    </source>
</evidence>
<feature type="transmembrane region" description="Helical" evidence="2">
    <location>
        <begin position="405"/>
        <end position="426"/>
    </location>
</feature>